<keyword evidence="7" id="KW-0325">Glycoprotein</keyword>
<feature type="transmembrane region" description="Helical" evidence="10">
    <location>
        <begin position="563"/>
        <end position="582"/>
    </location>
</feature>
<feature type="domain" description="G-protein coupled receptors family 3 profile" evidence="12">
    <location>
        <begin position="532"/>
        <end position="721"/>
    </location>
</feature>
<dbReference type="PANTHER" id="PTHR10519:SF20">
    <property type="entry name" value="G-PROTEIN COUPLED RECEPTOR 156-RELATED"/>
    <property type="match status" value="1"/>
</dbReference>
<dbReference type="EMBL" id="DS022300">
    <property type="protein sequence ID" value="OAJ36547.1"/>
    <property type="molecule type" value="Genomic_DNA"/>
</dbReference>
<proteinExistence type="predicted"/>
<gene>
    <name evidence="13" type="ORF">BDEG_20710</name>
</gene>
<dbReference type="GO" id="GO:0007214">
    <property type="term" value="P:gamma-aminobutyric acid signaling pathway"/>
    <property type="evidence" value="ECO:0007669"/>
    <property type="project" value="TreeGrafter"/>
</dbReference>
<keyword evidence="4" id="KW-0297">G-protein coupled receptor</keyword>
<keyword evidence="5 10" id="KW-0472">Membrane</keyword>
<dbReference type="InterPro" id="IPR000337">
    <property type="entry name" value="GPCR_3"/>
</dbReference>
<dbReference type="OrthoDB" id="2148698at2759"/>
<dbReference type="VEuPathDB" id="FungiDB:BDEG_20710"/>
<evidence type="ECO:0000256" key="2">
    <source>
        <dbReference type="ARBA" id="ARBA00022692"/>
    </source>
</evidence>
<feature type="signal peptide" evidence="11">
    <location>
        <begin position="1"/>
        <end position="22"/>
    </location>
</feature>
<feature type="transmembrane region" description="Helical" evidence="10">
    <location>
        <begin position="691"/>
        <end position="713"/>
    </location>
</feature>
<keyword evidence="11" id="KW-0732">Signal</keyword>
<dbReference type="InterPro" id="IPR028082">
    <property type="entry name" value="Peripla_BP_I"/>
</dbReference>
<evidence type="ECO:0000256" key="10">
    <source>
        <dbReference type="SAM" id="Phobius"/>
    </source>
</evidence>
<dbReference type="GO" id="GO:0038039">
    <property type="term" value="C:G protein-coupled receptor heterodimeric complex"/>
    <property type="evidence" value="ECO:0007669"/>
    <property type="project" value="TreeGrafter"/>
</dbReference>
<evidence type="ECO:0000256" key="8">
    <source>
        <dbReference type="ARBA" id="ARBA00023224"/>
    </source>
</evidence>
<dbReference type="InterPro" id="IPR001828">
    <property type="entry name" value="ANF_lig-bd_rcpt"/>
</dbReference>
<dbReference type="AlphaFoldDB" id="A0A177W8X4"/>
<feature type="transmembrane region" description="Helical" evidence="10">
    <location>
        <begin position="657"/>
        <end position="679"/>
    </location>
</feature>
<dbReference type="Proteomes" id="UP000077115">
    <property type="component" value="Unassembled WGS sequence"/>
</dbReference>
<evidence type="ECO:0000256" key="5">
    <source>
        <dbReference type="ARBA" id="ARBA00023136"/>
    </source>
</evidence>
<feature type="region of interest" description="Disordered" evidence="9">
    <location>
        <begin position="764"/>
        <end position="784"/>
    </location>
</feature>
<evidence type="ECO:0000256" key="3">
    <source>
        <dbReference type="ARBA" id="ARBA00022989"/>
    </source>
</evidence>
<evidence type="ECO:0000256" key="7">
    <source>
        <dbReference type="ARBA" id="ARBA00023180"/>
    </source>
</evidence>
<dbReference type="InterPro" id="IPR017978">
    <property type="entry name" value="GPCR_3_C"/>
</dbReference>
<dbReference type="Pfam" id="PF01094">
    <property type="entry name" value="ANF_receptor"/>
    <property type="match status" value="1"/>
</dbReference>
<feature type="transmembrane region" description="Helical" evidence="10">
    <location>
        <begin position="504"/>
        <end position="525"/>
    </location>
</feature>
<evidence type="ECO:0000256" key="1">
    <source>
        <dbReference type="ARBA" id="ARBA00004141"/>
    </source>
</evidence>
<dbReference type="PRINTS" id="PR00248">
    <property type="entry name" value="GPCRMGR"/>
</dbReference>
<dbReference type="SUPFAM" id="SSF53822">
    <property type="entry name" value="Periplasmic binding protein-like I"/>
    <property type="match status" value="1"/>
</dbReference>
<organism evidence="13 14">
    <name type="scientific">Batrachochytrium dendrobatidis (strain JEL423)</name>
    <dbReference type="NCBI Taxonomy" id="403673"/>
    <lineage>
        <taxon>Eukaryota</taxon>
        <taxon>Fungi</taxon>
        <taxon>Fungi incertae sedis</taxon>
        <taxon>Chytridiomycota</taxon>
        <taxon>Chytridiomycota incertae sedis</taxon>
        <taxon>Chytridiomycetes</taxon>
        <taxon>Rhizophydiales</taxon>
        <taxon>Rhizophydiales incertae sedis</taxon>
        <taxon>Batrachochytrium</taxon>
    </lineage>
</organism>
<dbReference type="Pfam" id="PF00003">
    <property type="entry name" value="7tm_3"/>
    <property type="match status" value="1"/>
</dbReference>
<evidence type="ECO:0000256" key="9">
    <source>
        <dbReference type="SAM" id="MobiDB-lite"/>
    </source>
</evidence>
<evidence type="ECO:0000313" key="14">
    <source>
        <dbReference type="Proteomes" id="UP000077115"/>
    </source>
</evidence>
<dbReference type="STRING" id="403673.A0A177W8X4"/>
<dbReference type="PANTHER" id="PTHR10519">
    <property type="entry name" value="GABA-B RECEPTOR"/>
    <property type="match status" value="1"/>
</dbReference>
<reference evidence="13 14" key="1">
    <citation type="submission" date="2006-10" db="EMBL/GenBank/DDBJ databases">
        <title>The Genome Sequence of Batrachochytrium dendrobatidis JEL423.</title>
        <authorList>
            <consortium name="The Broad Institute Genome Sequencing Platform"/>
            <person name="Birren B."/>
            <person name="Lander E."/>
            <person name="Galagan J."/>
            <person name="Cuomo C."/>
            <person name="Devon K."/>
            <person name="Jaffe D."/>
            <person name="Butler J."/>
            <person name="Alvarez P."/>
            <person name="Gnerre S."/>
            <person name="Grabherr M."/>
            <person name="Kleber M."/>
            <person name="Mauceli E."/>
            <person name="Brockman W."/>
            <person name="Young S."/>
            <person name="LaButti K."/>
            <person name="Sykes S."/>
            <person name="DeCaprio D."/>
            <person name="Crawford M."/>
            <person name="Koehrsen M."/>
            <person name="Engels R."/>
            <person name="Montgomery P."/>
            <person name="Pearson M."/>
            <person name="Howarth C."/>
            <person name="Larson L."/>
            <person name="White J."/>
            <person name="O'Leary S."/>
            <person name="Kodira C."/>
            <person name="Zeng Q."/>
            <person name="Yandava C."/>
            <person name="Alvarado L."/>
            <person name="Longcore J."/>
            <person name="James T."/>
        </authorList>
    </citation>
    <scope>NUCLEOTIDE SEQUENCE [LARGE SCALE GENOMIC DNA]</scope>
    <source>
        <strain evidence="13 14">JEL423</strain>
    </source>
</reference>
<accession>A0A177W8X4</accession>
<feature type="chain" id="PRO_5008077389" description="G-protein coupled receptors family 3 profile domain-containing protein" evidence="11">
    <location>
        <begin position="23"/>
        <end position="951"/>
    </location>
</feature>
<keyword evidence="6" id="KW-0675">Receptor</keyword>
<dbReference type="PROSITE" id="PS50259">
    <property type="entry name" value="G_PROTEIN_RECEP_F3_4"/>
    <property type="match status" value="1"/>
</dbReference>
<evidence type="ECO:0000256" key="11">
    <source>
        <dbReference type="SAM" id="SignalP"/>
    </source>
</evidence>
<sequence>MVGFTLKACICIYAQLCLTAQAANPNRGNNKTSNTILFTYLTQTGVPVTDQAFAGMHMAVGEINSNASILQDVNIILNKSVIPDATIAPASVFDFGVSICTPNQPVLIGSNLQDITMELVMQACPKALAFSIIAGADALSDKTIYPKFWRYVTTWGQRIKAQAAHYVYYGWTQIGMISSIDVSFTEDICTQYFPTQGVDISASTRFSKYNPAVSQYYYTQLKDSFQFLKSSNLRVFLINAESHYLIDVMMAANRTGIWGRDYVWTTTQASIAYQQGASSRWDTPLNPQVLRGLTLLTNKKGSYLNESFIQQFMVNFKAFINYTLTNEQYLYSTLNFSQTNPAVQNYPPNTFYADPGTHTYPLSYLTESYDGAYTLAHTCEQAIVEQGVTGVELAGGLVDGNITISKIVNQIMSNPTVSEFIGFTPKGDPSVEILIMYQLLGTSFHTTIPVGVFNQISPNSDVHTFTPNTSAYFWSGDRAYSDTPAAFPPAYQDFVSSTNLITDIMLGLSGLWSVYFGLSAVLYLFIKQTVPLNFFISIGLAIIPLNAFTIIGQDKPLGCALRIWPVPLGLTIILSCILSKSAQLQAIFSLSRSTFACILTSFKGRHAIFLPLIVVIPVMLLLGVTSVMFPFVSNSVYVPDTSGYTWVCVPSTMQTSLILYIIITAIVVMSISIVVLGYLNRNLPQQFNDTHQTAASIIIILVLGALCLGQGYTTQSIQLQFYFEVVSSLVGTTVVHAFIVERPLMKYIWVAAFKRYTMFKKRNHHKSATKSRKQKSREMLENTSDLKSYQSYSTDSSDYSLIVKVDEPISKLSTKDVHIYHKLSYSVFQGYILNDSVFPRWLKVQFNVLNDPIMVVKCIPFINTNTSQYIQLSQLLEIESYKVYSNGMKNICVMRLLDNTLFIQFSSTFALQEWTNYIARCVLKKWAAQQLITMEGKAIQHAIFSRKKQAS</sequence>
<dbReference type="GO" id="GO:0004965">
    <property type="term" value="F:G protein-coupled GABA receptor activity"/>
    <property type="evidence" value="ECO:0007669"/>
    <property type="project" value="InterPro"/>
</dbReference>
<name>A0A177W8X4_BATDL</name>
<keyword evidence="8" id="KW-0807">Transducer</keyword>
<reference evidence="13 14" key="2">
    <citation type="submission" date="2016-05" db="EMBL/GenBank/DDBJ databases">
        <title>Lineage-specific infection strategies underlie the spectrum of fungal disease in amphibians.</title>
        <authorList>
            <person name="Cuomo C.A."/>
            <person name="Farrer R.A."/>
            <person name="James T."/>
            <person name="Longcore J."/>
            <person name="Birren B."/>
        </authorList>
    </citation>
    <scope>NUCLEOTIDE SEQUENCE [LARGE SCALE GENOMIC DNA]</scope>
    <source>
        <strain evidence="13 14">JEL423</strain>
    </source>
</reference>
<keyword evidence="3 10" id="KW-1133">Transmembrane helix</keyword>
<evidence type="ECO:0000256" key="4">
    <source>
        <dbReference type="ARBA" id="ARBA00023040"/>
    </source>
</evidence>
<feature type="compositionally biased region" description="Basic residues" evidence="9">
    <location>
        <begin position="764"/>
        <end position="775"/>
    </location>
</feature>
<feature type="transmembrane region" description="Helical" evidence="10">
    <location>
        <begin position="608"/>
        <end position="632"/>
    </location>
</feature>
<protein>
    <recommendedName>
        <fullName evidence="12">G-protein coupled receptors family 3 profile domain-containing protein</fullName>
    </recommendedName>
</protein>
<dbReference type="Gene3D" id="3.40.50.2300">
    <property type="match status" value="2"/>
</dbReference>
<evidence type="ECO:0000313" key="13">
    <source>
        <dbReference type="EMBL" id="OAJ36547.1"/>
    </source>
</evidence>
<evidence type="ECO:0000259" key="12">
    <source>
        <dbReference type="PROSITE" id="PS50259"/>
    </source>
</evidence>
<evidence type="ECO:0000256" key="6">
    <source>
        <dbReference type="ARBA" id="ARBA00023170"/>
    </source>
</evidence>
<dbReference type="InterPro" id="IPR002455">
    <property type="entry name" value="GPCR3_GABA-B"/>
</dbReference>
<comment type="subcellular location">
    <subcellularLocation>
        <location evidence="1">Membrane</location>
        <topology evidence="1">Multi-pass membrane protein</topology>
    </subcellularLocation>
</comment>
<keyword evidence="2 10" id="KW-0812">Transmembrane</keyword>
<feature type="transmembrane region" description="Helical" evidence="10">
    <location>
        <begin position="532"/>
        <end position="551"/>
    </location>
</feature>